<dbReference type="AlphaFoldDB" id="F7ZK69"/>
<evidence type="ECO:0000256" key="2">
    <source>
        <dbReference type="ARBA" id="ARBA00023239"/>
    </source>
</evidence>
<dbReference type="OrthoDB" id="1550274at2"/>
<dbReference type="HOGENOM" id="CLU_018825_1_0_5"/>
<proteinExistence type="predicted"/>
<keyword evidence="2" id="KW-0456">Lyase</keyword>
<dbReference type="Pfam" id="PF04412">
    <property type="entry name" value="AcnX"/>
    <property type="match status" value="1"/>
</dbReference>
<name>F7ZK69_ROSLO</name>
<dbReference type="KEGG" id="rli:RLO149_c006640"/>
<evidence type="ECO:0000313" key="5">
    <source>
        <dbReference type="Proteomes" id="UP000001353"/>
    </source>
</evidence>
<dbReference type="PANTHER" id="PTHR36577">
    <property type="entry name" value="DUF521 DOMAIN PROTEIN (AFU_ORTHOLOGUE AFUA_6G00490)"/>
    <property type="match status" value="1"/>
</dbReference>
<dbReference type="STRING" id="391595.RLO149_c006640"/>
<dbReference type="PANTHER" id="PTHR36577:SF3">
    <property type="entry name" value="DUF521 DOMAIN PROTEIN (AFU_ORTHOLOGUE AFUA_6G00490)"/>
    <property type="match status" value="1"/>
</dbReference>
<accession>F7ZK69</accession>
<evidence type="ECO:0000259" key="3">
    <source>
        <dbReference type="Pfam" id="PF04412"/>
    </source>
</evidence>
<reference evidence="4 5" key="1">
    <citation type="journal article" date="2011" name="BMC Genomics">
        <title>Comparative genome analysis and genome-guided physiological analysis of Roseobacter litoralis.</title>
        <authorList>
            <person name="Kalhoefer D."/>
            <person name="Thole S."/>
            <person name="Voget S."/>
            <person name="Lehmann R."/>
            <person name="Liesegang H."/>
            <person name="Wollher A."/>
            <person name="Daniel R."/>
            <person name="Simon M."/>
            <person name="Brinkhoff T."/>
        </authorList>
    </citation>
    <scope>NUCLEOTIDE SEQUENCE [LARGE SCALE GENOMIC DNA]</scope>
    <source>
        <strain evidence="5">ATCC 49566 / DSM 6996 / JCM 21268 / NBRC 15278 / OCh 149</strain>
    </source>
</reference>
<sequence length="420" mass="44171">MLASIQLTEDEAAVLDGQTGSQGHRMALQIVLEAAQILGADRLVPIHFAHIDGCLYHGASGTLFCERLVELGAQTAVPATTNVGALNLLKPAQSRLSGEARKMAFRLMVAHERLGCIPSWTCAPYQAGARPAFGTQVAWGESNAVAFCNSVLGARTNRYGDFLDIACAIAGRAPYYGLHLAENRHATLLLDLADIPAEWQQDEVFFPVLGALIGRLAGARVCAVKGIVGTPGEDQLKALFAGAASTGAVGLVHLIGITPEAPDQATAFGGTKAREVIAITPRMMIAAKQDLSHADSGRIDAVALGSPHFSSDECRSLLEMAGGIPFKVPVYVCLGRHSMTDLEKDRTAQALEALGVVFVLDTCVVVTPILPDRPGVLMTNSAKFAHYAKGNTGYDPVFGSLKNCVASARAGRVICSGGAW</sequence>
<dbReference type="eggNOG" id="COG1679">
    <property type="taxonomic scope" value="Bacteria"/>
</dbReference>
<feature type="domain" description="Phosphomevalonate dehydratase large subunit-like" evidence="3">
    <location>
        <begin position="5"/>
        <end position="405"/>
    </location>
</feature>
<evidence type="ECO:0000313" key="4">
    <source>
        <dbReference type="EMBL" id="AEI92692.1"/>
    </source>
</evidence>
<dbReference type="RefSeq" id="WP_013960633.1">
    <property type="nucleotide sequence ID" value="NC_015730.1"/>
</dbReference>
<keyword evidence="5" id="KW-1185">Reference proteome</keyword>
<gene>
    <name evidence="4" type="ordered locus">RLO149_c006640</name>
</gene>
<protein>
    <recommendedName>
        <fullName evidence="3">Phosphomevalonate dehydratase large subunit-like domain-containing protein</fullName>
    </recommendedName>
</protein>
<dbReference type="GO" id="GO:0016829">
    <property type="term" value="F:lyase activity"/>
    <property type="evidence" value="ECO:0007669"/>
    <property type="project" value="UniProtKB-KW"/>
</dbReference>
<organism evidence="4 5">
    <name type="scientific">Roseobacter litoralis (strain ATCC 49566 / DSM 6996 / JCM 21268 / NBRC 15278 / OCh 149)</name>
    <dbReference type="NCBI Taxonomy" id="391595"/>
    <lineage>
        <taxon>Bacteria</taxon>
        <taxon>Pseudomonadati</taxon>
        <taxon>Pseudomonadota</taxon>
        <taxon>Alphaproteobacteria</taxon>
        <taxon>Rhodobacterales</taxon>
        <taxon>Roseobacteraceae</taxon>
        <taxon>Roseobacter</taxon>
    </lineage>
</organism>
<dbReference type="Proteomes" id="UP000001353">
    <property type="component" value="Chromosome"/>
</dbReference>
<evidence type="ECO:0000256" key="1">
    <source>
        <dbReference type="ARBA" id="ARBA00023004"/>
    </source>
</evidence>
<dbReference type="InterPro" id="IPR007506">
    <property type="entry name" value="PMDh-L-like_dom"/>
</dbReference>
<keyword evidence="1" id="KW-0408">Iron</keyword>
<dbReference type="EMBL" id="CP002623">
    <property type="protein sequence ID" value="AEI92692.1"/>
    <property type="molecule type" value="Genomic_DNA"/>
</dbReference>